<evidence type="ECO:0000313" key="1">
    <source>
        <dbReference type="EMBL" id="CAB4921047.1"/>
    </source>
</evidence>
<name>A0A6J7HJ04_9ZZZZ</name>
<dbReference type="AlphaFoldDB" id="A0A6J7HJ04"/>
<accession>A0A6J7HJ04</accession>
<dbReference type="EMBL" id="CAFBMW010000003">
    <property type="protein sequence ID" value="CAB4921047.1"/>
    <property type="molecule type" value="Genomic_DNA"/>
</dbReference>
<gene>
    <name evidence="1" type="ORF">UFOPK3662_00623</name>
</gene>
<protein>
    <submittedName>
        <fullName evidence="1">Unannotated protein</fullName>
    </submittedName>
</protein>
<sequence>MNDIVIKYETLALTQQVLERQHGHAQQMASYIRAQGDIGDATGLLLQVFDPLSRAAVQTAGYAMDALASLEQAAAAAVGETAVDFRNQDGSVSDFFTTLGGELGACGGAAGPTGPYPDLRGPTLPAAGESAGGDHGDVNSFIWEKGADTVGAVGDGVSDARQLIERVGDLGNGGPVREQVDATSYLVAPSNPENPVQDLRWSAGAILGSIDWVAEQFLGYSILDRCIYHPFAGDWEAIFRASEAWSHCGDACFALARNHAGLVASTAQTWEGLSGHSFRATMTSVSGGALGMQYAMGYASDLVKNISTACKLAATGIGMALNFIVNKLLKMAAQAATPVLGWAVGAVTLYSDIEAIVKKVKLIYTIIETIATAIEGFAEGKMALMDKYEVIADVVSGFGQSATA</sequence>
<reference evidence="1" key="1">
    <citation type="submission" date="2020-05" db="EMBL/GenBank/DDBJ databases">
        <authorList>
            <person name="Chiriac C."/>
            <person name="Salcher M."/>
            <person name="Ghai R."/>
            <person name="Kavagutti S V."/>
        </authorList>
    </citation>
    <scope>NUCLEOTIDE SEQUENCE</scope>
</reference>
<proteinExistence type="predicted"/>
<organism evidence="1">
    <name type="scientific">freshwater metagenome</name>
    <dbReference type="NCBI Taxonomy" id="449393"/>
    <lineage>
        <taxon>unclassified sequences</taxon>
        <taxon>metagenomes</taxon>
        <taxon>ecological metagenomes</taxon>
    </lineage>
</organism>